<dbReference type="InterPro" id="IPR004776">
    <property type="entry name" value="Mem_transp_PIN-like"/>
</dbReference>
<feature type="transmembrane region" description="Helical" evidence="5">
    <location>
        <begin position="27"/>
        <end position="54"/>
    </location>
</feature>
<dbReference type="OMA" id="IFVVQTF"/>
<feature type="transmembrane region" description="Helical" evidence="5">
    <location>
        <begin position="66"/>
        <end position="86"/>
    </location>
</feature>
<evidence type="ECO:0000256" key="3">
    <source>
        <dbReference type="ARBA" id="ARBA00022989"/>
    </source>
</evidence>
<dbReference type="GO" id="GO:0016020">
    <property type="term" value="C:membrane"/>
    <property type="evidence" value="ECO:0007669"/>
    <property type="project" value="UniProtKB-SubCell"/>
</dbReference>
<dbReference type="PANTHER" id="PTHR31794:SF2">
    <property type="entry name" value="AUXIN EFFLUX TRANSPORTER FAMILY PROTEIN (EUROFUNG)"/>
    <property type="match status" value="1"/>
</dbReference>
<dbReference type="PANTHER" id="PTHR31794">
    <property type="entry name" value="AUXIN EFFLUX TRANSPORTER FAMILY PROTEIN (EUROFUNG)"/>
    <property type="match status" value="1"/>
</dbReference>
<keyword evidence="2 5" id="KW-0812">Transmembrane</keyword>
<feature type="transmembrane region" description="Helical" evidence="5">
    <location>
        <begin position="92"/>
        <end position="114"/>
    </location>
</feature>
<dbReference type="STRING" id="1230383.A0A1M8A2E5"/>
<evidence type="ECO:0000256" key="4">
    <source>
        <dbReference type="ARBA" id="ARBA00023136"/>
    </source>
</evidence>
<dbReference type="GO" id="GO:0005783">
    <property type="term" value="C:endoplasmic reticulum"/>
    <property type="evidence" value="ECO:0007669"/>
    <property type="project" value="TreeGrafter"/>
</dbReference>
<protein>
    <submittedName>
        <fullName evidence="6">Uncharacterized protein</fullName>
    </submittedName>
</protein>
<dbReference type="Pfam" id="PF03547">
    <property type="entry name" value="Mem_trans"/>
    <property type="match status" value="1"/>
</dbReference>
<organism evidence="6 7">
    <name type="scientific">Malassezia sympodialis (strain ATCC 42132)</name>
    <name type="common">Atopic eczema-associated yeast</name>
    <dbReference type="NCBI Taxonomy" id="1230383"/>
    <lineage>
        <taxon>Eukaryota</taxon>
        <taxon>Fungi</taxon>
        <taxon>Dikarya</taxon>
        <taxon>Basidiomycota</taxon>
        <taxon>Ustilaginomycotina</taxon>
        <taxon>Malasseziomycetes</taxon>
        <taxon>Malasseziales</taxon>
        <taxon>Malasseziaceae</taxon>
        <taxon>Malassezia</taxon>
    </lineage>
</organism>
<keyword evidence="3 5" id="KW-1133">Transmembrane helix</keyword>
<evidence type="ECO:0000313" key="7">
    <source>
        <dbReference type="Proteomes" id="UP000186303"/>
    </source>
</evidence>
<dbReference type="VEuPathDB" id="FungiDB:MSYG_0672"/>
<dbReference type="GO" id="GO:0055085">
    <property type="term" value="P:transmembrane transport"/>
    <property type="evidence" value="ECO:0007669"/>
    <property type="project" value="InterPro"/>
</dbReference>
<accession>A0A1M8A2E5</accession>
<dbReference type="EMBL" id="LT671821">
    <property type="protein sequence ID" value="SHO76334.1"/>
    <property type="molecule type" value="Genomic_DNA"/>
</dbReference>
<keyword evidence="4 5" id="KW-0472">Membrane</keyword>
<comment type="subcellular location">
    <subcellularLocation>
        <location evidence="1">Membrane</location>
        <topology evidence="1">Multi-pass membrane protein</topology>
    </subcellularLocation>
</comment>
<feature type="transmembrane region" description="Helical" evidence="5">
    <location>
        <begin position="325"/>
        <end position="344"/>
    </location>
</feature>
<gene>
    <name evidence="6" type="ORF">MSYG_0672</name>
</gene>
<evidence type="ECO:0000256" key="1">
    <source>
        <dbReference type="ARBA" id="ARBA00004141"/>
    </source>
</evidence>
<evidence type="ECO:0000313" key="6">
    <source>
        <dbReference type="EMBL" id="SHO76334.1"/>
    </source>
</evidence>
<name>A0A1M8A2E5_MALS4</name>
<feature type="transmembrane region" description="Helical" evidence="5">
    <location>
        <begin position="383"/>
        <end position="405"/>
    </location>
</feature>
<feature type="transmembrane region" description="Helical" evidence="5">
    <location>
        <begin position="417"/>
        <end position="436"/>
    </location>
</feature>
<feature type="transmembrane region" description="Helical" evidence="5">
    <location>
        <begin position="285"/>
        <end position="305"/>
    </location>
</feature>
<reference evidence="7" key="1">
    <citation type="journal article" date="2017" name="Nucleic Acids Res.">
        <title>Proteogenomics produces comprehensive and highly accurate protein-coding gene annotation in a complete genome assembly of Malassezia sympodialis.</title>
        <authorList>
            <person name="Zhu Y."/>
            <person name="Engstroem P.G."/>
            <person name="Tellgren-Roth C."/>
            <person name="Baudo C.D."/>
            <person name="Kennell J.C."/>
            <person name="Sun S."/>
            <person name="Billmyre R.B."/>
            <person name="Schroeder M.S."/>
            <person name="Andersson A."/>
            <person name="Holm T."/>
            <person name="Sigurgeirsson B."/>
            <person name="Wu G."/>
            <person name="Sankaranarayanan S.R."/>
            <person name="Siddharthan R."/>
            <person name="Sanyal K."/>
            <person name="Lundeberg J."/>
            <person name="Nystedt B."/>
            <person name="Boekhout T."/>
            <person name="Dawson T.L. Jr."/>
            <person name="Heitman J."/>
            <person name="Scheynius A."/>
            <person name="Lehtioe J."/>
        </authorList>
    </citation>
    <scope>NUCLEOTIDE SEQUENCE [LARGE SCALE GENOMIC DNA]</scope>
    <source>
        <strain evidence="7">ATCC 42132</strain>
    </source>
</reference>
<evidence type="ECO:0000256" key="5">
    <source>
        <dbReference type="SAM" id="Phobius"/>
    </source>
</evidence>
<dbReference type="OrthoDB" id="2499604at2759"/>
<sequence length="501" mass="55067">MSRSATLTTSALHAAMTAAPSWAPVLGLAFVTFSSIFQLILVCSIGYLMAQLGVLDKRMQGKMNKLNVSVFTPALLFSKVAFYLSPERLVELAIVPIGFCVVTFVSAVAAAVANRLLGIPRGQRPFVMAVSITPNSNTLPVALISSLVESVPQLHWIRDGRDVDTPNDMLGRALTYLVMFSTLGTVQRWSIGAKLLSHVRTELPFVPPSENEGNASGFRDDVTDTLIDQRHRSILADRGSILSHTPAESSPLRNELLTDEPDEISVAPTERHGAWHRWVVQPWRAFVAFMTVPLWTALASFLIAMTPPLQRFLVTLTPLVGAIDQMGQCSIPLSILVLGAYFAGDDAPGTGMIRRYSTMEDSQDRERREAEERAEKRTIWRTIIAASCSRMVLAPLLMLPLFTYVCLKVRSSVIDDPVFMTCACLLFGSPPALTLAQITRQRAAPNSHVEMLISGTIFVSYIVLTAPITILLVFLALYLDEVQSRVVLAAIVPENMSRLWT</sequence>
<dbReference type="Proteomes" id="UP000186303">
    <property type="component" value="Chromosome 1"/>
</dbReference>
<keyword evidence="7" id="KW-1185">Reference proteome</keyword>
<evidence type="ECO:0000256" key="2">
    <source>
        <dbReference type="ARBA" id="ARBA00022692"/>
    </source>
</evidence>
<proteinExistence type="predicted"/>
<dbReference type="AlphaFoldDB" id="A0A1M8A2E5"/>
<feature type="transmembrane region" description="Helical" evidence="5">
    <location>
        <begin position="457"/>
        <end position="479"/>
    </location>
</feature>